<organism evidence="2 3">
    <name type="scientific">Porites lobata</name>
    <dbReference type="NCBI Taxonomy" id="104759"/>
    <lineage>
        <taxon>Eukaryota</taxon>
        <taxon>Metazoa</taxon>
        <taxon>Cnidaria</taxon>
        <taxon>Anthozoa</taxon>
        <taxon>Hexacorallia</taxon>
        <taxon>Scleractinia</taxon>
        <taxon>Fungiina</taxon>
        <taxon>Poritidae</taxon>
        <taxon>Porites</taxon>
    </lineage>
</organism>
<feature type="region of interest" description="Disordered" evidence="1">
    <location>
        <begin position="73"/>
        <end position="124"/>
    </location>
</feature>
<sequence>MCQQKQAHYCNGRARDLAPLQEGYAVHMRPFTLNGKTWDKATVAKGLDKQIYLVGTEDASYRRNRVDLWKTQEMSQPDTSSIKRRKVNSGNGCQSPQPLCQPASMSPSKQPEILFHTSDNCTTK</sequence>
<feature type="compositionally biased region" description="Polar residues" evidence="1">
    <location>
        <begin position="88"/>
        <end position="109"/>
    </location>
</feature>
<evidence type="ECO:0000256" key="1">
    <source>
        <dbReference type="SAM" id="MobiDB-lite"/>
    </source>
</evidence>
<dbReference type="EMBL" id="CALNXK010000036">
    <property type="protein sequence ID" value="CAH3121854.1"/>
    <property type="molecule type" value="Genomic_DNA"/>
</dbReference>
<dbReference type="Proteomes" id="UP001159405">
    <property type="component" value="Unassembled WGS sequence"/>
</dbReference>
<accession>A0ABN8NUQ6</accession>
<keyword evidence="3" id="KW-1185">Reference proteome</keyword>
<proteinExistence type="predicted"/>
<name>A0ABN8NUQ6_9CNID</name>
<gene>
    <name evidence="2" type="ORF">PLOB_00028958</name>
</gene>
<reference evidence="2 3" key="1">
    <citation type="submission" date="2022-05" db="EMBL/GenBank/DDBJ databases">
        <authorList>
            <consortium name="Genoscope - CEA"/>
            <person name="William W."/>
        </authorList>
    </citation>
    <scope>NUCLEOTIDE SEQUENCE [LARGE SCALE GENOMIC DNA]</scope>
</reference>
<comment type="caution">
    <text evidence="2">The sequence shown here is derived from an EMBL/GenBank/DDBJ whole genome shotgun (WGS) entry which is preliminary data.</text>
</comment>
<protein>
    <submittedName>
        <fullName evidence="2">Uncharacterized protein</fullName>
    </submittedName>
</protein>
<evidence type="ECO:0000313" key="2">
    <source>
        <dbReference type="EMBL" id="CAH3121854.1"/>
    </source>
</evidence>
<evidence type="ECO:0000313" key="3">
    <source>
        <dbReference type="Proteomes" id="UP001159405"/>
    </source>
</evidence>